<name>X1SWF7_9ZZZZ</name>
<dbReference type="EMBL" id="BARW01002584">
    <property type="protein sequence ID" value="GAI72144.1"/>
    <property type="molecule type" value="Genomic_DNA"/>
</dbReference>
<feature type="non-terminal residue" evidence="1">
    <location>
        <position position="1"/>
    </location>
</feature>
<protein>
    <submittedName>
        <fullName evidence="1">Uncharacterized protein</fullName>
    </submittedName>
</protein>
<dbReference type="AlphaFoldDB" id="X1SWF7"/>
<organism evidence="1">
    <name type="scientific">marine sediment metagenome</name>
    <dbReference type="NCBI Taxonomy" id="412755"/>
    <lineage>
        <taxon>unclassified sequences</taxon>
        <taxon>metagenomes</taxon>
        <taxon>ecological metagenomes</taxon>
    </lineage>
</organism>
<sequence>RFLSDLQQHVKLDEVTQVFICWKAESEFDESLYLTSKLNLRYPHIEIFVRIFDEELIDLVEKYNAKTFSTSNNAFKMLQNVVAANSAIAPTNDDYRY</sequence>
<reference evidence="1" key="1">
    <citation type="journal article" date="2014" name="Front. Microbiol.">
        <title>High frequency of phylogenetically diverse reductive dehalogenase-homologous genes in deep subseafloor sedimentary metagenomes.</title>
        <authorList>
            <person name="Kawai M."/>
            <person name="Futagami T."/>
            <person name="Toyoda A."/>
            <person name="Takaki Y."/>
            <person name="Nishi S."/>
            <person name="Hori S."/>
            <person name="Arai W."/>
            <person name="Tsubouchi T."/>
            <person name="Morono Y."/>
            <person name="Uchiyama I."/>
            <person name="Ito T."/>
            <person name="Fujiyama A."/>
            <person name="Inagaki F."/>
            <person name="Takami H."/>
        </authorList>
    </citation>
    <scope>NUCLEOTIDE SEQUENCE</scope>
    <source>
        <strain evidence="1">Expedition CK06-06</strain>
    </source>
</reference>
<evidence type="ECO:0000313" key="1">
    <source>
        <dbReference type="EMBL" id="GAI72144.1"/>
    </source>
</evidence>
<proteinExistence type="predicted"/>
<comment type="caution">
    <text evidence="1">The sequence shown here is derived from an EMBL/GenBank/DDBJ whole genome shotgun (WGS) entry which is preliminary data.</text>
</comment>
<accession>X1SWF7</accession>
<gene>
    <name evidence="1" type="ORF">S12H4_07118</name>
</gene>